<keyword evidence="1" id="KW-0812">Transmembrane</keyword>
<evidence type="ECO:0000313" key="3">
    <source>
        <dbReference type="Proteomes" id="UP000003357"/>
    </source>
</evidence>
<dbReference type="AlphaFoldDB" id="I2NJN9"/>
<evidence type="ECO:0000256" key="1">
    <source>
        <dbReference type="SAM" id="Phobius"/>
    </source>
</evidence>
<accession>I2NJN9</accession>
<keyword evidence="1" id="KW-1133">Transmembrane helix</keyword>
<reference evidence="2 3" key="1">
    <citation type="submission" date="2012-04" db="EMBL/GenBank/DDBJ databases">
        <authorList>
            <person name="Harkins D.M."/>
            <person name="Madupu R."/>
            <person name="Durkin A.S."/>
            <person name="Torralba M."/>
            <person name="Methe B."/>
            <person name="Sutton G.G."/>
            <person name="Nelson K.E."/>
        </authorList>
    </citation>
    <scope>NUCLEOTIDE SEQUENCE [LARGE SCALE GENOMIC DNA]</scope>
    <source>
        <strain evidence="2 3">F0449</strain>
    </source>
</reference>
<organism evidence="2 3">
    <name type="scientific">Streptococcus parasanguinis F0449</name>
    <dbReference type="NCBI Taxonomy" id="1095733"/>
    <lineage>
        <taxon>Bacteria</taxon>
        <taxon>Bacillati</taxon>
        <taxon>Bacillota</taxon>
        <taxon>Bacilli</taxon>
        <taxon>Lactobacillales</taxon>
        <taxon>Streptococcaceae</taxon>
        <taxon>Streptococcus</taxon>
    </lineage>
</organism>
<feature type="transmembrane region" description="Helical" evidence="1">
    <location>
        <begin position="7"/>
        <end position="31"/>
    </location>
</feature>
<sequence>MYLLFKIYLYLLFLGSIVSLELLILLLGILLKNKVMFFVFFCGL</sequence>
<name>I2NJN9_STRPA</name>
<protein>
    <submittedName>
        <fullName evidence="2">Uncharacterized protein</fullName>
    </submittedName>
</protein>
<keyword evidence="1" id="KW-0472">Membrane</keyword>
<dbReference type="Proteomes" id="UP000003357">
    <property type="component" value="Unassembled WGS sequence"/>
</dbReference>
<gene>
    <name evidence="2" type="ORF">HMPREF9971_0651</name>
</gene>
<dbReference type="EMBL" id="AJMV01000091">
    <property type="protein sequence ID" value="EIG26050.1"/>
    <property type="molecule type" value="Genomic_DNA"/>
</dbReference>
<comment type="caution">
    <text evidence="2">The sequence shown here is derived from an EMBL/GenBank/DDBJ whole genome shotgun (WGS) entry which is preliminary data.</text>
</comment>
<evidence type="ECO:0000313" key="2">
    <source>
        <dbReference type="EMBL" id="EIG26050.1"/>
    </source>
</evidence>
<proteinExistence type="predicted"/>